<keyword evidence="1" id="KW-0732">Signal</keyword>
<evidence type="ECO:0008006" key="4">
    <source>
        <dbReference type="Google" id="ProtNLM"/>
    </source>
</evidence>
<dbReference type="AlphaFoldDB" id="A0A3S9B1H5"/>
<name>A0A3S9B1H5_9HYPH</name>
<keyword evidence="3" id="KW-1185">Reference proteome</keyword>
<feature type="signal peptide" evidence="1">
    <location>
        <begin position="1"/>
        <end position="22"/>
    </location>
</feature>
<evidence type="ECO:0000313" key="3">
    <source>
        <dbReference type="Proteomes" id="UP000268192"/>
    </source>
</evidence>
<dbReference type="KEGG" id="abaw:D5400_05250"/>
<evidence type="ECO:0000256" key="1">
    <source>
        <dbReference type="SAM" id="SignalP"/>
    </source>
</evidence>
<organism evidence="2 3">
    <name type="scientific">Georhizobium profundi</name>
    <dbReference type="NCBI Taxonomy" id="2341112"/>
    <lineage>
        <taxon>Bacteria</taxon>
        <taxon>Pseudomonadati</taxon>
        <taxon>Pseudomonadota</taxon>
        <taxon>Alphaproteobacteria</taxon>
        <taxon>Hyphomicrobiales</taxon>
        <taxon>Rhizobiaceae</taxon>
        <taxon>Georhizobium</taxon>
    </lineage>
</organism>
<sequence>MKSAVLSAVAFASLALATNASAEDLVFTLNNNTDYTLMEFYASPTDVSNWEEDILGADVLGTGQSVQITIADGRSTCDYDLRMVFDDGDIVEDAANLCETGSYTVE</sequence>
<feature type="chain" id="PRO_5019459117" description="Argininosuccinate lyase" evidence="1">
    <location>
        <begin position="23"/>
        <end position="106"/>
    </location>
</feature>
<dbReference type="Proteomes" id="UP000268192">
    <property type="component" value="Chromosome"/>
</dbReference>
<evidence type="ECO:0000313" key="2">
    <source>
        <dbReference type="EMBL" id="AZN70760.1"/>
    </source>
</evidence>
<reference evidence="2 3" key="1">
    <citation type="submission" date="2018-09" db="EMBL/GenBank/DDBJ databases">
        <title>Marinorhizobium profundi gen. nov., sp. nov., isolated from a deep-sea sediment sample from the New Britain Trench and proposal of Marinorhizobiaceae fam. nov. in the order Rhizobiales of the class Alphaproteobacteria.</title>
        <authorList>
            <person name="Cao J."/>
        </authorList>
    </citation>
    <scope>NUCLEOTIDE SEQUENCE [LARGE SCALE GENOMIC DNA]</scope>
    <source>
        <strain evidence="2 3">WS11</strain>
    </source>
</reference>
<proteinExistence type="predicted"/>
<dbReference type="RefSeq" id="WP_126008344.1">
    <property type="nucleotide sequence ID" value="NZ_CP032509.1"/>
</dbReference>
<dbReference type="EMBL" id="CP032509">
    <property type="protein sequence ID" value="AZN70760.1"/>
    <property type="molecule type" value="Genomic_DNA"/>
</dbReference>
<accession>A0A3S9B1H5</accession>
<protein>
    <recommendedName>
        <fullName evidence="4">Argininosuccinate lyase</fullName>
    </recommendedName>
</protein>
<gene>
    <name evidence="2" type="ORF">D5400_05250</name>
</gene>
<dbReference type="OrthoDB" id="4736977at2"/>